<comment type="caution">
    <text evidence="3">The sequence shown here is derived from an EMBL/GenBank/DDBJ whole genome shotgun (WGS) entry which is preliminary data.</text>
</comment>
<feature type="compositionally biased region" description="Pro residues" evidence="1">
    <location>
        <begin position="46"/>
        <end position="72"/>
    </location>
</feature>
<organism evidence="3 4">
    <name type="scientific">Teichococcus aerophilus</name>
    <dbReference type="NCBI Taxonomy" id="1224513"/>
    <lineage>
        <taxon>Bacteria</taxon>
        <taxon>Pseudomonadati</taxon>
        <taxon>Pseudomonadota</taxon>
        <taxon>Alphaproteobacteria</taxon>
        <taxon>Acetobacterales</taxon>
        <taxon>Roseomonadaceae</taxon>
        <taxon>Roseomonas</taxon>
    </lineage>
</organism>
<keyword evidence="2" id="KW-0732">Signal</keyword>
<evidence type="ECO:0000313" key="3">
    <source>
        <dbReference type="EMBL" id="MBC9205496.1"/>
    </source>
</evidence>
<accession>A0ABR7RGH5</accession>
<keyword evidence="4" id="KW-1185">Reference proteome</keyword>
<feature type="signal peptide" evidence="2">
    <location>
        <begin position="1"/>
        <end position="27"/>
    </location>
</feature>
<evidence type="ECO:0000313" key="4">
    <source>
        <dbReference type="Proteomes" id="UP000626026"/>
    </source>
</evidence>
<proteinExistence type="predicted"/>
<dbReference type="SUPFAM" id="SSF50346">
    <property type="entry name" value="PRC-barrel domain"/>
    <property type="match status" value="1"/>
</dbReference>
<dbReference type="Gene3D" id="2.30.30.240">
    <property type="entry name" value="PRC-barrel domain"/>
    <property type="match status" value="1"/>
</dbReference>
<evidence type="ECO:0000256" key="1">
    <source>
        <dbReference type="SAM" id="MobiDB-lite"/>
    </source>
</evidence>
<name>A0ABR7RGH5_9PROT</name>
<dbReference type="RefSeq" id="WP_187782673.1">
    <property type="nucleotide sequence ID" value="NZ_JACTVA010000002.1"/>
</dbReference>
<dbReference type="InterPro" id="IPR011033">
    <property type="entry name" value="PRC_barrel-like_sf"/>
</dbReference>
<reference evidence="3 4" key="1">
    <citation type="journal article" date="2013" name="Int. J. Syst. Evol. Microbiol.">
        <title>Roseomonas aerophila sp. nov., isolated from air.</title>
        <authorList>
            <person name="Kim S.J."/>
            <person name="Weon H.Y."/>
            <person name="Ahn J.H."/>
            <person name="Hong S.B."/>
            <person name="Seok S.J."/>
            <person name="Whang K.S."/>
            <person name="Kwon S.W."/>
        </authorList>
    </citation>
    <scope>NUCLEOTIDE SEQUENCE [LARGE SCALE GENOMIC DNA]</scope>
    <source>
        <strain evidence="3 4">NBRC 108923</strain>
    </source>
</reference>
<feature type="region of interest" description="Disordered" evidence="1">
    <location>
        <begin position="29"/>
        <end position="76"/>
    </location>
</feature>
<dbReference type="EMBL" id="JACTVA010000002">
    <property type="protein sequence ID" value="MBC9205496.1"/>
    <property type="molecule type" value="Genomic_DNA"/>
</dbReference>
<sequence>MLSRPRPLPLRYAAACIGLLLPTLAFAADGDPPAEAPPAATAPPATTQPPVDPPPASATPPVAAPTTPPQAEVPPAARETLEARAAFRTMGQDVKGPSGIVVAQLVNILVNTEGQPVAAILDYGGFLGVGKRRIAVAWRALQFTPDGIGLGLSREQLRGLPEFKDGEPAVLAVPPAAPGTAEAPANR</sequence>
<dbReference type="Proteomes" id="UP000626026">
    <property type="component" value="Unassembled WGS sequence"/>
</dbReference>
<feature type="chain" id="PRO_5046736193" evidence="2">
    <location>
        <begin position="28"/>
        <end position="187"/>
    </location>
</feature>
<feature type="compositionally biased region" description="Low complexity" evidence="1">
    <location>
        <begin position="29"/>
        <end position="45"/>
    </location>
</feature>
<evidence type="ECO:0000256" key="2">
    <source>
        <dbReference type="SAM" id="SignalP"/>
    </source>
</evidence>
<gene>
    <name evidence="3" type="ORF">IBL26_01505</name>
</gene>
<protein>
    <submittedName>
        <fullName evidence="3">PRC-barrel domain containing protein</fullName>
    </submittedName>
</protein>